<protein>
    <submittedName>
        <fullName evidence="1">Uncharacterized protein</fullName>
    </submittedName>
</protein>
<evidence type="ECO:0000313" key="1">
    <source>
        <dbReference type="EMBL" id="GIE26119.1"/>
    </source>
</evidence>
<sequence>MIDGTWTLTVTPPRGADRQAILICHTAGDVLTGTFDGTAITDGHADGAEIRFKAAITSPFAMTLECTAAIDGGTMTGKARASMMTLPLTGVRR</sequence>
<dbReference type="RefSeq" id="WP_203843033.1">
    <property type="nucleotide sequence ID" value="NZ_BAAATV010000015.1"/>
</dbReference>
<keyword evidence="2" id="KW-1185">Reference proteome</keyword>
<evidence type="ECO:0000313" key="2">
    <source>
        <dbReference type="Proteomes" id="UP000603200"/>
    </source>
</evidence>
<dbReference type="Proteomes" id="UP000603200">
    <property type="component" value="Unassembled WGS sequence"/>
</dbReference>
<reference evidence="1 2" key="1">
    <citation type="submission" date="2021-01" db="EMBL/GenBank/DDBJ databases">
        <title>Whole genome shotgun sequence of Actinoplanes humidus NBRC 14915.</title>
        <authorList>
            <person name="Komaki H."/>
            <person name="Tamura T."/>
        </authorList>
    </citation>
    <scope>NUCLEOTIDE SEQUENCE [LARGE SCALE GENOMIC DNA]</scope>
    <source>
        <strain evidence="1 2">NBRC 14915</strain>
    </source>
</reference>
<dbReference type="EMBL" id="BOMN01000136">
    <property type="protein sequence ID" value="GIE26119.1"/>
    <property type="molecule type" value="Genomic_DNA"/>
</dbReference>
<name>A0ABQ4A5H7_9ACTN</name>
<comment type="caution">
    <text evidence="1">The sequence shown here is derived from an EMBL/GenBank/DDBJ whole genome shotgun (WGS) entry which is preliminary data.</text>
</comment>
<organism evidence="1 2">
    <name type="scientific">Winogradskya humida</name>
    <dbReference type="NCBI Taxonomy" id="113566"/>
    <lineage>
        <taxon>Bacteria</taxon>
        <taxon>Bacillati</taxon>
        <taxon>Actinomycetota</taxon>
        <taxon>Actinomycetes</taxon>
        <taxon>Micromonosporales</taxon>
        <taxon>Micromonosporaceae</taxon>
        <taxon>Winogradskya</taxon>
    </lineage>
</organism>
<gene>
    <name evidence="1" type="ORF">Ahu01nite_092210</name>
</gene>
<accession>A0ABQ4A5H7</accession>
<proteinExistence type="predicted"/>